<dbReference type="Proteomes" id="UP001054945">
    <property type="component" value="Unassembled WGS sequence"/>
</dbReference>
<sequence>AASAVSVREGEMGVLKEERKVNTYQCVKILAPQVVPRLLSRGSHGCIQTWFEEKCKETSSHNCQIELPALSRTKPDSVMFYLAHDFWVKEEGLAAGNGLKLLGSVHAKRGKASYNGSDHDHR</sequence>
<comment type="caution">
    <text evidence="1">The sequence shown here is derived from an EMBL/GenBank/DDBJ whole genome shotgun (WGS) entry which is preliminary data.</text>
</comment>
<keyword evidence="2" id="KW-1185">Reference proteome</keyword>
<name>A0AAV4PFE9_CAEEX</name>
<dbReference type="EMBL" id="BPLR01004576">
    <property type="protein sequence ID" value="GIX95905.1"/>
    <property type="molecule type" value="Genomic_DNA"/>
</dbReference>
<feature type="non-terminal residue" evidence="1">
    <location>
        <position position="1"/>
    </location>
</feature>
<dbReference type="AlphaFoldDB" id="A0AAV4PFE9"/>
<evidence type="ECO:0000313" key="1">
    <source>
        <dbReference type="EMBL" id="GIX95905.1"/>
    </source>
</evidence>
<proteinExistence type="predicted"/>
<protein>
    <submittedName>
        <fullName evidence="1">Uncharacterized protein</fullName>
    </submittedName>
</protein>
<evidence type="ECO:0000313" key="2">
    <source>
        <dbReference type="Proteomes" id="UP001054945"/>
    </source>
</evidence>
<reference evidence="1 2" key="1">
    <citation type="submission" date="2021-06" db="EMBL/GenBank/DDBJ databases">
        <title>Caerostris extrusa draft genome.</title>
        <authorList>
            <person name="Kono N."/>
            <person name="Arakawa K."/>
        </authorList>
    </citation>
    <scope>NUCLEOTIDE SEQUENCE [LARGE SCALE GENOMIC DNA]</scope>
</reference>
<organism evidence="1 2">
    <name type="scientific">Caerostris extrusa</name>
    <name type="common">Bark spider</name>
    <name type="synonym">Caerostris bankana</name>
    <dbReference type="NCBI Taxonomy" id="172846"/>
    <lineage>
        <taxon>Eukaryota</taxon>
        <taxon>Metazoa</taxon>
        <taxon>Ecdysozoa</taxon>
        <taxon>Arthropoda</taxon>
        <taxon>Chelicerata</taxon>
        <taxon>Arachnida</taxon>
        <taxon>Araneae</taxon>
        <taxon>Araneomorphae</taxon>
        <taxon>Entelegynae</taxon>
        <taxon>Araneoidea</taxon>
        <taxon>Araneidae</taxon>
        <taxon>Caerostris</taxon>
    </lineage>
</organism>
<accession>A0AAV4PFE9</accession>
<gene>
    <name evidence="1" type="ORF">CEXT_799571</name>
</gene>